<organism evidence="9 10">
    <name type="scientific">Vulpes vulpes</name>
    <name type="common">Red fox</name>
    <dbReference type="NCBI Taxonomy" id="9627"/>
    <lineage>
        <taxon>Eukaryota</taxon>
        <taxon>Metazoa</taxon>
        <taxon>Chordata</taxon>
        <taxon>Craniata</taxon>
        <taxon>Vertebrata</taxon>
        <taxon>Euteleostomi</taxon>
        <taxon>Mammalia</taxon>
        <taxon>Eutheria</taxon>
        <taxon>Laurasiatheria</taxon>
        <taxon>Carnivora</taxon>
        <taxon>Caniformia</taxon>
        <taxon>Canidae</taxon>
        <taxon>Vulpes</taxon>
    </lineage>
</organism>
<keyword evidence="1 7" id="KW-0732">Signal</keyword>
<evidence type="ECO:0000313" key="9">
    <source>
        <dbReference type="Proteomes" id="UP001652641"/>
    </source>
</evidence>
<dbReference type="Pfam" id="PF00530">
    <property type="entry name" value="SRCR"/>
    <property type="match status" value="2"/>
</dbReference>
<dbReference type="SMART" id="SM00202">
    <property type="entry name" value="SR"/>
    <property type="match status" value="2"/>
</dbReference>
<feature type="compositionally biased region" description="Acidic residues" evidence="5">
    <location>
        <begin position="560"/>
        <end position="571"/>
    </location>
</feature>
<dbReference type="PANTHER" id="PTHR19331:SF477">
    <property type="entry name" value="T-CELL DIFFERENTIATION ANTIGEN CD6"/>
    <property type="match status" value="1"/>
</dbReference>
<dbReference type="InterPro" id="IPR036772">
    <property type="entry name" value="SRCR-like_dom_sf"/>
</dbReference>
<evidence type="ECO:0000256" key="1">
    <source>
        <dbReference type="ARBA" id="ARBA00022729"/>
    </source>
</evidence>
<evidence type="ECO:0000256" key="5">
    <source>
        <dbReference type="SAM" id="MobiDB-lite"/>
    </source>
</evidence>
<feature type="compositionally biased region" description="Pro residues" evidence="5">
    <location>
        <begin position="103"/>
        <end position="112"/>
    </location>
</feature>
<dbReference type="GeneID" id="112911093"/>
<dbReference type="RefSeq" id="XP_072614285.1">
    <property type="nucleotide sequence ID" value="XM_072758184.1"/>
</dbReference>
<keyword evidence="9" id="KW-1185">Reference proteome</keyword>
<evidence type="ECO:0000256" key="4">
    <source>
        <dbReference type="PROSITE-ProRule" id="PRU00196"/>
    </source>
</evidence>
<evidence type="ECO:0000256" key="7">
    <source>
        <dbReference type="SAM" id="SignalP"/>
    </source>
</evidence>
<keyword evidence="6" id="KW-1133">Transmembrane helix</keyword>
<dbReference type="Proteomes" id="UP001652641">
    <property type="component" value="Chromosome 5"/>
</dbReference>
<evidence type="ECO:0000313" key="10">
    <source>
        <dbReference type="RefSeq" id="XP_072614285.1"/>
    </source>
</evidence>
<feature type="compositionally biased region" description="Polar residues" evidence="5">
    <location>
        <begin position="522"/>
        <end position="535"/>
    </location>
</feature>
<feature type="transmembrane region" description="Helical" evidence="6">
    <location>
        <begin position="302"/>
        <end position="327"/>
    </location>
</feature>
<protein>
    <submittedName>
        <fullName evidence="10">T-cell differentiation antigen CD6 isoform X7</fullName>
    </submittedName>
</protein>
<feature type="region of interest" description="Disordered" evidence="5">
    <location>
        <begin position="96"/>
        <end position="118"/>
    </location>
</feature>
<name>A0ABM5AHM0_VULVU</name>
<dbReference type="SUPFAM" id="SSF56487">
    <property type="entry name" value="SRCR-like"/>
    <property type="match status" value="2"/>
</dbReference>
<gene>
    <name evidence="10" type="primary">CD6</name>
</gene>
<feature type="region of interest" description="Disordered" evidence="5">
    <location>
        <begin position="443"/>
        <end position="571"/>
    </location>
</feature>
<dbReference type="PRINTS" id="PR00258">
    <property type="entry name" value="SPERACTRCPTR"/>
</dbReference>
<feature type="disulfide bond" evidence="4">
    <location>
        <begin position="234"/>
        <end position="244"/>
    </location>
</feature>
<feature type="chain" id="PRO_5047321931" evidence="7">
    <location>
        <begin position="22"/>
        <end position="571"/>
    </location>
</feature>
<keyword evidence="6" id="KW-0472">Membrane</keyword>
<comment type="caution">
    <text evidence="4">Lacks conserved residue(s) required for the propagation of feature annotation.</text>
</comment>
<dbReference type="PROSITE" id="PS50287">
    <property type="entry name" value="SRCR_2"/>
    <property type="match status" value="2"/>
</dbReference>
<keyword evidence="2" id="KW-0677">Repeat</keyword>
<feature type="signal peptide" evidence="7">
    <location>
        <begin position="1"/>
        <end position="21"/>
    </location>
</feature>
<sequence length="571" mass="61419">MAPDMWLFSAIVGLLTAALSGHLTPAPSDQPNTSSAKSQTLEPGQRLGVRLVNGSSHCSGLVEVWFRLSWEPACPALWDSRASEAVCRALGCGGAAESTQPTSPSPELPPGPGAGNASEALNATRALAPAVLCRGAEWRLCYVEERACDSNGRPAEVTCAENRAVRLTGGSSPCAGRVEMLEHRQWGSVCDDTWDLEDSHVVCRQLNCGWAVQALPGLHFAPGRGPIHRDQVNCSGAEAYLWDCPGLPGAGYCGHKEDAGVVCSGSRSLLNLSTPEVPASIQPITVESSVTMTTEDWKPRELMLLILCITLGILFLGLLISMAFIFLKVKGKYALPVMVNNPHLLTTTPEGINSYQDVPITISKEEVPMLPIQAQAPPPKDPDSSSDSDYEHYDFSTQPPVALTTFYNSQRHRITDEEVQQNRFQMPLLEEGLEEMNVSQVPPIGAGHYMADTPSLGSQHRPRSSSESSTSSGEDYCNSPSSRLPPWTPQVFSAERSPHLEQPPNLELAGSQATFSGPLADDSSSTSSGEWYQNFQPPPQPPSTEQFECPGLPTPRPDSVDGEDYDDIGAA</sequence>
<dbReference type="InterPro" id="IPR001190">
    <property type="entry name" value="SRCR"/>
</dbReference>
<dbReference type="PANTHER" id="PTHR19331">
    <property type="entry name" value="SCAVENGER RECEPTOR DOMAIN-CONTAINING"/>
    <property type="match status" value="1"/>
</dbReference>
<evidence type="ECO:0000259" key="8">
    <source>
        <dbReference type="PROSITE" id="PS50287"/>
    </source>
</evidence>
<feature type="domain" description="SRCR" evidence="8">
    <location>
        <begin position="49"/>
        <end position="160"/>
    </location>
</feature>
<accession>A0ABM5AHM0</accession>
<feature type="domain" description="SRCR" evidence="8">
    <location>
        <begin position="165"/>
        <end position="264"/>
    </location>
</feature>
<reference evidence="10" key="1">
    <citation type="submission" date="2025-08" db="UniProtKB">
        <authorList>
            <consortium name="RefSeq"/>
        </authorList>
    </citation>
    <scope>IDENTIFICATION</scope>
    <source>
        <tissue evidence="10">Cell line</tissue>
    </source>
</reference>
<evidence type="ECO:0000256" key="3">
    <source>
        <dbReference type="ARBA" id="ARBA00023157"/>
    </source>
</evidence>
<evidence type="ECO:0000256" key="6">
    <source>
        <dbReference type="SAM" id="Phobius"/>
    </source>
</evidence>
<proteinExistence type="predicted"/>
<feature type="region of interest" description="Disordered" evidence="5">
    <location>
        <begin position="372"/>
        <end position="395"/>
    </location>
</feature>
<keyword evidence="3 4" id="KW-1015">Disulfide bond</keyword>
<evidence type="ECO:0000256" key="2">
    <source>
        <dbReference type="ARBA" id="ARBA00022737"/>
    </source>
</evidence>
<dbReference type="Gene3D" id="3.10.250.10">
    <property type="entry name" value="SRCR-like domain"/>
    <property type="match status" value="2"/>
</dbReference>
<keyword evidence="6" id="KW-0812">Transmembrane</keyword>